<dbReference type="SUPFAM" id="SSF56601">
    <property type="entry name" value="beta-lactamase/transpeptidase-like"/>
    <property type="match status" value="1"/>
</dbReference>
<evidence type="ECO:0000256" key="2">
    <source>
        <dbReference type="ARBA" id="ARBA00022801"/>
    </source>
</evidence>
<dbReference type="Pfam" id="PF02113">
    <property type="entry name" value="Peptidase_S13"/>
    <property type="match status" value="1"/>
</dbReference>
<proteinExistence type="inferred from homology"/>
<protein>
    <submittedName>
        <fullName evidence="3">Penicillin-binding protein (D-alanyl-D-alanine carboxypeptidase)</fullName>
    </submittedName>
</protein>
<dbReference type="AlphaFoldDB" id="E6QKT0"/>
<keyword evidence="3" id="KW-0121">Carboxypeptidase</keyword>
<dbReference type="GO" id="GO:0006508">
    <property type="term" value="P:proteolysis"/>
    <property type="evidence" value="ECO:0007669"/>
    <property type="project" value="InterPro"/>
</dbReference>
<comment type="similarity">
    <text evidence="1">Belongs to the peptidase S13 family.</text>
</comment>
<evidence type="ECO:0000313" key="3">
    <source>
        <dbReference type="EMBL" id="CBI07850.1"/>
    </source>
</evidence>
<dbReference type="GO" id="GO:0004185">
    <property type="term" value="F:serine-type carboxypeptidase activity"/>
    <property type="evidence" value="ECO:0007669"/>
    <property type="project" value="InterPro"/>
</dbReference>
<accession>E6QKT0</accession>
<keyword evidence="2" id="KW-0378">Hydrolase</keyword>
<dbReference type="NCBIfam" id="TIGR00666">
    <property type="entry name" value="PBP4"/>
    <property type="match status" value="1"/>
</dbReference>
<dbReference type="PRINTS" id="PR00922">
    <property type="entry name" value="DADACBPTASE3"/>
</dbReference>
<dbReference type="GO" id="GO:0000270">
    <property type="term" value="P:peptidoglycan metabolic process"/>
    <property type="evidence" value="ECO:0007669"/>
    <property type="project" value="TreeGrafter"/>
</dbReference>
<reference evidence="3" key="1">
    <citation type="submission" date="2009-10" db="EMBL/GenBank/DDBJ databases">
        <title>Diversity of trophic interactions inside an arsenic-rich microbial ecosystem.</title>
        <authorList>
            <person name="Bertin P.N."/>
            <person name="Heinrich-Salmeron A."/>
            <person name="Pelletier E."/>
            <person name="Goulhen-Chollet F."/>
            <person name="Arsene-Ploetze F."/>
            <person name="Gallien S."/>
            <person name="Calteau A."/>
            <person name="Vallenet D."/>
            <person name="Casiot C."/>
            <person name="Chane-Woon-Ming B."/>
            <person name="Giloteaux L."/>
            <person name="Barakat M."/>
            <person name="Bonnefoy V."/>
            <person name="Bruneel O."/>
            <person name="Chandler M."/>
            <person name="Cleiss J."/>
            <person name="Duran R."/>
            <person name="Elbaz-Poulichet F."/>
            <person name="Fonknechten N."/>
            <person name="Lauga B."/>
            <person name="Mornico D."/>
            <person name="Ortet P."/>
            <person name="Schaeffer C."/>
            <person name="Siguier P."/>
            <person name="Alexander Thil Smith A."/>
            <person name="Van Dorsselaer A."/>
            <person name="Weissenbach J."/>
            <person name="Medigue C."/>
            <person name="Le Paslier D."/>
        </authorList>
    </citation>
    <scope>NUCLEOTIDE SEQUENCE</scope>
</reference>
<dbReference type="InterPro" id="IPR012338">
    <property type="entry name" value="Beta-lactam/transpept-like"/>
</dbReference>
<gene>
    <name evidence="3" type="ORF">CARN6_1250</name>
</gene>
<comment type="caution">
    <text evidence="3">The sequence shown here is derived from an EMBL/GenBank/DDBJ whole genome shotgun (WGS) entry which is preliminary data.</text>
</comment>
<dbReference type="InterPro" id="IPR000667">
    <property type="entry name" value="Peptidase_S13"/>
</dbReference>
<dbReference type="EMBL" id="CABQ01000152">
    <property type="protein sequence ID" value="CBI07850.1"/>
    <property type="molecule type" value="Genomic_DNA"/>
</dbReference>
<keyword evidence="3" id="KW-0645">Protease</keyword>
<dbReference type="Gene3D" id="3.40.710.10">
    <property type="entry name" value="DD-peptidase/beta-lactamase superfamily"/>
    <property type="match status" value="1"/>
</dbReference>
<name>E6QKT0_9ZZZZ</name>
<organism evidence="3">
    <name type="scientific">mine drainage metagenome</name>
    <dbReference type="NCBI Taxonomy" id="410659"/>
    <lineage>
        <taxon>unclassified sequences</taxon>
        <taxon>metagenomes</taxon>
        <taxon>ecological metagenomes</taxon>
    </lineage>
</organism>
<dbReference type="PANTHER" id="PTHR30023">
    <property type="entry name" value="D-ALANYL-D-ALANINE CARBOXYPEPTIDASE"/>
    <property type="match status" value="1"/>
</dbReference>
<evidence type="ECO:0000256" key="1">
    <source>
        <dbReference type="ARBA" id="ARBA00006096"/>
    </source>
</evidence>
<dbReference type="PANTHER" id="PTHR30023:SF0">
    <property type="entry name" value="PENICILLIN-SENSITIVE CARBOXYPEPTIDASE A"/>
    <property type="match status" value="1"/>
</dbReference>
<sequence>MTTASAGAEAEPGLDRVPGSRTVRVWGTIPATGYIAPMAIEDPAEYAARSLRMVLAERGITVTGQARARHRLSTVTTDYAIEQAEPVTLHPVAITTFAAPLAGRRVLAEHVSPPVAEDIVVTNKVSQNLHAELTLRLLGRLLGTDGSYAQGVRVVRQFLISAGVPAEDFFFHDGSGMSMSDLISPRAYTTLLSYAARQSWGSEWRASLPVGGVDGSLDERYKGTPLDGKIFAKTGSLSEVSALSGYLVSTSGQTIVFSILVNDHLPGETHAHAATKAMDRICLAIAAAE</sequence>